<keyword evidence="2" id="KW-1185">Reference proteome</keyword>
<protein>
    <submittedName>
        <fullName evidence="1">Uncharacterized protein</fullName>
    </submittedName>
</protein>
<reference evidence="1 2" key="1">
    <citation type="journal article" date="2018" name="Nat. Genet.">
        <title>The Rosa genome provides new insights in the design of modern roses.</title>
        <authorList>
            <person name="Bendahmane M."/>
        </authorList>
    </citation>
    <scope>NUCLEOTIDE SEQUENCE [LARGE SCALE GENOMIC DNA]</scope>
    <source>
        <strain evidence="2">cv. Old Blush</strain>
    </source>
</reference>
<proteinExistence type="predicted"/>
<dbReference type="EMBL" id="PDCK01000039">
    <property type="protein sequence ID" value="PRQ55513.1"/>
    <property type="molecule type" value="Genomic_DNA"/>
</dbReference>
<accession>A0A2P6S9Z4</accession>
<dbReference type="AlphaFoldDB" id="A0A2P6S9Z4"/>
<evidence type="ECO:0000313" key="1">
    <source>
        <dbReference type="EMBL" id="PRQ55513.1"/>
    </source>
</evidence>
<name>A0A2P6S9Z4_ROSCH</name>
<sequence>MENGNKVEVFVLKKQNSDEVVKSGSSSQNQCLSKVLYKVNFYEFRIWNKKLQ</sequence>
<organism evidence="1 2">
    <name type="scientific">Rosa chinensis</name>
    <name type="common">China rose</name>
    <dbReference type="NCBI Taxonomy" id="74649"/>
    <lineage>
        <taxon>Eukaryota</taxon>
        <taxon>Viridiplantae</taxon>
        <taxon>Streptophyta</taxon>
        <taxon>Embryophyta</taxon>
        <taxon>Tracheophyta</taxon>
        <taxon>Spermatophyta</taxon>
        <taxon>Magnoliopsida</taxon>
        <taxon>eudicotyledons</taxon>
        <taxon>Gunneridae</taxon>
        <taxon>Pentapetalae</taxon>
        <taxon>rosids</taxon>
        <taxon>fabids</taxon>
        <taxon>Rosales</taxon>
        <taxon>Rosaceae</taxon>
        <taxon>Rosoideae</taxon>
        <taxon>Rosoideae incertae sedis</taxon>
        <taxon>Rosa</taxon>
    </lineage>
</organism>
<dbReference type="Proteomes" id="UP000238479">
    <property type="component" value="Chromosome 1"/>
</dbReference>
<dbReference type="Gramene" id="PRQ55513">
    <property type="protein sequence ID" value="PRQ55513"/>
    <property type="gene ID" value="RchiOBHm_Chr1g0325401"/>
</dbReference>
<evidence type="ECO:0000313" key="2">
    <source>
        <dbReference type="Proteomes" id="UP000238479"/>
    </source>
</evidence>
<gene>
    <name evidence="1" type="ORF">RchiOBHm_Chr1g0325401</name>
</gene>
<comment type="caution">
    <text evidence="1">The sequence shown here is derived from an EMBL/GenBank/DDBJ whole genome shotgun (WGS) entry which is preliminary data.</text>
</comment>